<dbReference type="Gene3D" id="1.10.150.120">
    <property type="entry name" value="[2Fe-2S]-binding domain"/>
    <property type="match status" value="1"/>
</dbReference>
<sequence length="175" mass="19038">MKEITQKIIALTVNGRAYEIPVGDGRTDMPESETLAHTLRDRLELTGLKIGCDQGACGCCTVIMDGRAVTSCMTLTMDCDGADITTIEGLADRATGELDGLQQAFLDNCGYQCGFCIPGVIMTAKALLNENPEPTEEEVREALAGNYCRCGTHYTAVESIMAYVDQNRKKREEQV</sequence>
<organism evidence="6 7">
    <name type="scientific">Enterocloster lavalensis</name>
    <dbReference type="NCBI Taxonomy" id="460384"/>
    <lineage>
        <taxon>Bacteria</taxon>
        <taxon>Bacillati</taxon>
        <taxon>Bacillota</taxon>
        <taxon>Clostridia</taxon>
        <taxon>Lachnospirales</taxon>
        <taxon>Lachnospiraceae</taxon>
        <taxon>Enterocloster</taxon>
    </lineage>
</organism>
<evidence type="ECO:0000313" key="7">
    <source>
        <dbReference type="Proteomes" id="UP000198508"/>
    </source>
</evidence>
<keyword evidence="4" id="KW-0411">Iron-sulfur</keyword>
<reference evidence="7" key="1">
    <citation type="submission" date="2016-10" db="EMBL/GenBank/DDBJ databases">
        <authorList>
            <person name="Varghese N."/>
            <person name="Submissions S."/>
        </authorList>
    </citation>
    <scope>NUCLEOTIDE SEQUENCE [LARGE SCALE GENOMIC DNA]</scope>
    <source>
        <strain evidence="7">NLAE-zl-G277</strain>
    </source>
</reference>
<evidence type="ECO:0000256" key="3">
    <source>
        <dbReference type="ARBA" id="ARBA00023004"/>
    </source>
</evidence>
<keyword evidence="2" id="KW-0479">Metal-binding</keyword>
<evidence type="ECO:0000313" key="6">
    <source>
        <dbReference type="EMBL" id="SET60077.1"/>
    </source>
</evidence>
<gene>
    <name evidence="6" type="ORF">SAMN05216313_10990</name>
</gene>
<dbReference type="InterPro" id="IPR051452">
    <property type="entry name" value="Diverse_Oxidoreductases"/>
</dbReference>
<dbReference type="GO" id="GO:0046872">
    <property type="term" value="F:metal ion binding"/>
    <property type="evidence" value="ECO:0007669"/>
    <property type="project" value="UniProtKB-KW"/>
</dbReference>
<dbReference type="STRING" id="460384.SAMN05216313_10990"/>
<dbReference type="GO" id="GO:0051537">
    <property type="term" value="F:2 iron, 2 sulfur cluster binding"/>
    <property type="evidence" value="ECO:0007669"/>
    <property type="project" value="UniProtKB-KW"/>
</dbReference>
<keyword evidence="3" id="KW-0408">Iron</keyword>
<dbReference type="InterPro" id="IPR036884">
    <property type="entry name" value="2Fe-2S-bd_dom_sf"/>
</dbReference>
<dbReference type="Proteomes" id="UP000198508">
    <property type="component" value="Unassembled WGS sequence"/>
</dbReference>
<keyword evidence="7" id="KW-1185">Reference proteome</keyword>
<dbReference type="InterPro" id="IPR001041">
    <property type="entry name" value="2Fe-2S_ferredoxin-type"/>
</dbReference>
<dbReference type="Pfam" id="PF00111">
    <property type="entry name" value="Fer2"/>
    <property type="match status" value="1"/>
</dbReference>
<proteinExistence type="predicted"/>
<feature type="domain" description="2Fe-2S ferredoxin-type" evidence="5">
    <location>
        <begin position="7"/>
        <end position="90"/>
    </location>
</feature>
<keyword evidence="1" id="KW-0001">2Fe-2S</keyword>
<dbReference type="PANTHER" id="PTHR44379:SF2">
    <property type="entry name" value="BLR6218 PROTEIN"/>
    <property type="match status" value="1"/>
</dbReference>
<dbReference type="AlphaFoldDB" id="A0A1I0FNT2"/>
<dbReference type="InterPro" id="IPR036010">
    <property type="entry name" value="2Fe-2S_ferredoxin-like_sf"/>
</dbReference>
<evidence type="ECO:0000256" key="1">
    <source>
        <dbReference type="ARBA" id="ARBA00022714"/>
    </source>
</evidence>
<evidence type="ECO:0000256" key="2">
    <source>
        <dbReference type="ARBA" id="ARBA00022723"/>
    </source>
</evidence>
<dbReference type="EMBL" id="FOIM01000009">
    <property type="protein sequence ID" value="SET60077.1"/>
    <property type="molecule type" value="Genomic_DNA"/>
</dbReference>
<evidence type="ECO:0000256" key="4">
    <source>
        <dbReference type="ARBA" id="ARBA00023014"/>
    </source>
</evidence>
<dbReference type="InterPro" id="IPR012675">
    <property type="entry name" value="Beta-grasp_dom_sf"/>
</dbReference>
<dbReference type="PANTHER" id="PTHR44379">
    <property type="entry name" value="OXIDOREDUCTASE WITH IRON-SULFUR SUBUNIT"/>
    <property type="match status" value="1"/>
</dbReference>
<protein>
    <submittedName>
        <fullName evidence="6">Carbon-monoxide dehydrogenase small subunit</fullName>
    </submittedName>
</protein>
<dbReference type="Pfam" id="PF01799">
    <property type="entry name" value="Fer2_2"/>
    <property type="match status" value="1"/>
</dbReference>
<evidence type="ECO:0000259" key="5">
    <source>
        <dbReference type="PROSITE" id="PS51085"/>
    </source>
</evidence>
<dbReference type="SUPFAM" id="SSF47741">
    <property type="entry name" value="CO dehydrogenase ISP C-domain like"/>
    <property type="match status" value="1"/>
</dbReference>
<dbReference type="Gene3D" id="3.10.20.30">
    <property type="match status" value="1"/>
</dbReference>
<accession>A0A1I0FNT2</accession>
<dbReference type="SUPFAM" id="SSF54292">
    <property type="entry name" value="2Fe-2S ferredoxin-like"/>
    <property type="match status" value="1"/>
</dbReference>
<dbReference type="InterPro" id="IPR002888">
    <property type="entry name" value="2Fe-2S-bd"/>
</dbReference>
<dbReference type="PROSITE" id="PS51085">
    <property type="entry name" value="2FE2S_FER_2"/>
    <property type="match status" value="1"/>
</dbReference>
<name>A0A1I0FNT2_9FIRM</name>
<dbReference type="GO" id="GO:0016491">
    <property type="term" value="F:oxidoreductase activity"/>
    <property type="evidence" value="ECO:0007669"/>
    <property type="project" value="InterPro"/>
</dbReference>
<dbReference type="RefSeq" id="WP_007711027.1">
    <property type="nucleotide sequence ID" value="NZ_CABJCG010000006.1"/>
</dbReference>